<evidence type="ECO:0000256" key="5">
    <source>
        <dbReference type="RuleBase" id="RU369119"/>
    </source>
</evidence>
<name>R4XGE4_TAPDE</name>
<keyword evidence="7" id="KW-1185">Reference proteome</keyword>
<dbReference type="GO" id="GO:0046872">
    <property type="term" value="F:metal ion binding"/>
    <property type="evidence" value="ECO:0007669"/>
    <property type="project" value="UniProtKB-UniRule"/>
</dbReference>
<dbReference type="InterPro" id="IPR037217">
    <property type="entry name" value="Trp/Indoleamine_2_3_dOase-like"/>
</dbReference>
<dbReference type="PANTHER" id="PTHR28657:SF5">
    <property type="entry name" value="INDOLEAMINE 2,3-DIOXYGENASE"/>
    <property type="match status" value="1"/>
</dbReference>
<dbReference type="PANTHER" id="PTHR28657">
    <property type="entry name" value="INDOLEAMINE 2,3-DIOXYGENASE"/>
    <property type="match status" value="1"/>
</dbReference>
<accession>R4XGE4</accession>
<dbReference type="SUPFAM" id="SSF140959">
    <property type="entry name" value="Indolic compounds 2,3-dioxygenase-like"/>
    <property type="match status" value="1"/>
</dbReference>
<dbReference type="InterPro" id="IPR000898">
    <property type="entry name" value="Indolamine_dOase"/>
</dbReference>
<comment type="function">
    <text evidence="5">Produces N-formyl-kynurenine through the oxidation of tryptophan.</text>
</comment>
<dbReference type="GO" id="GO:0019441">
    <property type="term" value="P:L-tryptophan catabolic process to kynurenine"/>
    <property type="evidence" value="ECO:0007669"/>
    <property type="project" value="UniProtKB-UniRule"/>
</dbReference>
<dbReference type="GO" id="GO:0033754">
    <property type="term" value="F:indoleamine 2,3-dioxygenase activity"/>
    <property type="evidence" value="ECO:0007669"/>
    <property type="project" value="UniProtKB-EC"/>
</dbReference>
<dbReference type="OrthoDB" id="540174at2759"/>
<evidence type="ECO:0000256" key="3">
    <source>
        <dbReference type="ARBA" id="ARBA00023004"/>
    </source>
</evidence>
<evidence type="ECO:0000256" key="2">
    <source>
        <dbReference type="ARBA" id="ARBA00022723"/>
    </source>
</evidence>
<dbReference type="STRING" id="1097556.R4XGE4"/>
<dbReference type="GO" id="GO:0005737">
    <property type="term" value="C:cytoplasm"/>
    <property type="evidence" value="ECO:0007669"/>
    <property type="project" value="TreeGrafter"/>
</dbReference>
<keyword evidence="2 4" id="KW-0479">Metal-binding</keyword>
<keyword evidence="5" id="KW-0223">Dioxygenase</keyword>
<dbReference type="Pfam" id="PF01231">
    <property type="entry name" value="IDO"/>
    <property type="match status" value="1"/>
</dbReference>
<gene>
    <name evidence="6" type="ORF">TAPDE_003828</name>
</gene>
<dbReference type="VEuPathDB" id="FungiDB:TAPDE_003828"/>
<keyword evidence="3 4" id="KW-0408">Iron</keyword>
<evidence type="ECO:0000313" key="7">
    <source>
        <dbReference type="Proteomes" id="UP000013776"/>
    </source>
</evidence>
<comment type="catalytic activity">
    <reaction evidence="5">
        <text>L-tryptophan + O2 = N-formyl-L-kynurenine</text>
        <dbReference type="Rhea" id="RHEA:24536"/>
        <dbReference type="ChEBI" id="CHEBI:15379"/>
        <dbReference type="ChEBI" id="CHEBI:57912"/>
        <dbReference type="ChEBI" id="CHEBI:58629"/>
    </reaction>
</comment>
<comment type="similarity">
    <text evidence="1 5">Belongs to the indoleamine 2,3-dioxygenase family.</text>
</comment>
<proteinExistence type="inferred from homology"/>
<dbReference type="GO" id="GO:0034354">
    <property type="term" value="P:'de novo' NAD+ biosynthetic process from L-tryptophan"/>
    <property type="evidence" value="ECO:0007669"/>
    <property type="project" value="TreeGrafter"/>
</dbReference>
<reference evidence="6 7" key="1">
    <citation type="journal article" date="2013" name="MBio">
        <title>Genome sequencing of the plant pathogen Taphrina deformans, the causal agent of peach leaf curl.</title>
        <authorList>
            <person name="Cisse O.H."/>
            <person name="Almeida J.M.G.C.F."/>
            <person name="Fonseca A."/>
            <person name="Kumar A.A."/>
            <person name="Salojaervi J."/>
            <person name="Overmyer K."/>
            <person name="Hauser P.M."/>
            <person name="Pagni M."/>
        </authorList>
    </citation>
    <scope>NUCLEOTIDE SEQUENCE [LARGE SCALE GENOMIC DNA]</scope>
    <source>
        <strain evidence="7">PYCC 5710 / ATCC 11124 / CBS 356.35 / IMI 108563 / JCM 9778 / NBRC 8474</strain>
    </source>
</reference>
<dbReference type="Gene3D" id="1.20.58.480">
    <property type="match status" value="1"/>
</dbReference>
<dbReference type="eggNOG" id="ENOG502QV6W">
    <property type="taxonomic scope" value="Eukaryota"/>
</dbReference>
<sequence>MRSIPQLQDYALSPITGFLPSQPPISRLPQKYYKPWETIMGSYNALLLAGRLRDVVDDLPELGIHELRNDTQRRRAFLILSFLAHGYVWGEAQTSTFIPASIAVPWDAVSRLLQVRPVCSHASVCLWNWTPLFESEPLSLSNLATQHTFTGSTDESWFYLVSTAMEARGAPTLPIILQCIGAARRESTAEVTYNLRALAIHLDDMAVALSRMHDKCDPYIFYHKIRPYLAGWKNMADAGLPNGLCYEGCEDTPDGLYRKYSGGSNAQSALIHMLDIALGIEHKETADGHMESISSLSPKNAFMEDMRNYMPANQRKFLEHLTEITNIREYCLSHRGDAVLSEAYDACLAMLKTFRDRHLSIVSRYIIIPAGNAKRASEDSNEKLAESKGLAKVKAKSQKELKGTGGTNLMSFLKQSRDETTQMAISNWAKNLAANNYGEIDLAKADHRAFIGLAGSYGKEWDSVNGGVCGF</sequence>
<dbReference type="EC" id="1.13.11.52" evidence="5"/>
<keyword evidence="4 5" id="KW-0349">Heme</keyword>
<keyword evidence="5" id="KW-0560">Oxidoreductase</keyword>
<evidence type="ECO:0000256" key="4">
    <source>
        <dbReference type="PIRSR" id="PIRSR600898-1"/>
    </source>
</evidence>
<dbReference type="Proteomes" id="UP000013776">
    <property type="component" value="Unassembled WGS sequence"/>
</dbReference>
<evidence type="ECO:0000313" key="6">
    <source>
        <dbReference type="EMBL" id="CCG83559.1"/>
    </source>
</evidence>
<dbReference type="EMBL" id="CAHR02000158">
    <property type="protein sequence ID" value="CCG83559.1"/>
    <property type="molecule type" value="Genomic_DNA"/>
</dbReference>
<dbReference type="AlphaFoldDB" id="R4XGE4"/>
<dbReference type="FunFam" id="1.20.58.480:FF:000004">
    <property type="entry name" value="Indoleamine 2,3-dioxygenase subfamily"/>
    <property type="match status" value="1"/>
</dbReference>
<dbReference type="GO" id="GO:0020037">
    <property type="term" value="F:heme binding"/>
    <property type="evidence" value="ECO:0007669"/>
    <property type="project" value="UniProtKB-UniRule"/>
</dbReference>
<feature type="binding site" description="proximal binding residue" evidence="4">
    <location>
        <position position="358"/>
    </location>
    <ligand>
        <name>heme b</name>
        <dbReference type="ChEBI" id="CHEBI:60344"/>
    </ligand>
    <ligandPart>
        <name>Fe</name>
        <dbReference type="ChEBI" id="CHEBI:18248"/>
    </ligandPart>
</feature>
<protein>
    <recommendedName>
        <fullName evidence="5">Indoleamine 2,3-dioxygenase</fullName>
        <ecNumber evidence="5">1.13.11.52</ecNumber>
    </recommendedName>
</protein>
<organism evidence="6 7">
    <name type="scientific">Taphrina deformans (strain PYCC 5710 / ATCC 11124 / CBS 356.35 / IMI 108563 / JCM 9778 / NBRC 8474)</name>
    <name type="common">Peach leaf curl fungus</name>
    <name type="synonym">Lalaria deformans</name>
    <dbReference type="NCBI Taxonomy" id="1097556"/>
    <lineage>
        <taxon>Eukaryota</taxon>
        <taxon>Fungi</taxon>
        <taxon>Dikarya</taxon>
        <taxon>Ascomycota</taxon>
        <taxon>Taphrinomycotina</taxon>
        <taxon>Taphrinomycetes</taxon>
        <taxon>Taphrinales</taxon>
        <taxon>Taphrinaceae</taxon>
        <taxon>Taphrina</taxon>
    </lineage>
</organism>
<evidence type="ECO:0000256" key="1">
    <source>
        <dbReference type="ARBA" id="ARBA00007119"/>
    </source>
</evidence>
<comment type="caution">
    <text evidence="6">The sequence shown here is derived from an EMBL/GenBank/DDBJ whole genome shotgun (WGS) entry which is preliminary data.</text>
</comment>